<organism evidence="1 2">
    <name type="scientific">Lentzea guizhouensis</name>
    <dbReference type="NCBI Taxonomy" id="1586287"/>
    <lineage>
        <taxon>Bacteria</taxon>
        <taxon>Bacillati</taxon>
        <taxon>Actinomycetota</taxon>
        <taxon>Actinomycetes</taxon>
        <taxon>Pseudonocardiales</taxon>
        <taxon>Pseudonocardiaceae</taxon>
        <taxon>Lentzea</taxon>
    </lineage>
</organism>
<dbReference type="RefSeq" id="WP_065920207.1">
    <property type="nucleotide sequence ID" value="NZ_CP016793.1"/>
</dbReference>
<protein>
    <recommendedName>
        <fullName evidence="3">VOC domain-containing protein</fullName>
    </recommendedName>
</protein>
<dbReference type="Proteomes" id="UP000093053">
    <property type="component" value="Chromosome"/>
</dbReference>
<dbReference type="Gene3D" id="3.10.180.10">
    <property type="entry name" value="2,3-Dihydroxybiphenyl 1,2-Dioxygenase, domain 1"/>
    <property type="match status" value="1"/>
</dbReference>
<dbReference type="KEGG" id="led:BBK82_44015"/>
<gene>
    <name evidence="1" type="ORF">BBK82_44015</name>
</gene>
<dbReference type="EMBL" id="CP016793">
    <property type="protein sequence ID" value="ANZ41872.1"/>
    <property type="molecule type" value="Genomic_DNA"/>
</dbReference>
<dbReference type="SUPFAM" id="SSF54593">
    <property type="entry name" value="Glyoxalase/Bleomycin resistance protein/Dihydroxybiphenyl dioxygenase"/>
    <property type="match status" value="1"/>
</dbReference>
<evidence type="ECO:0008006" key="3">
    <source>
        <dbReference type="Google" id="ProtNLM"/>
    </source>
</evidence>
<evidence type="ECO:0000313" key="2">
    <source>
        <dbReference type="Proteomes" id="UP000093053"/>
    </source>
</evidence>
<accession>A0A1B2HW12</accession>
<dbReference type="InterPro" id="IPR029068">
    <property type="entry name" value="Glyas_Bleomycin-R_OHBP_Dase"/>
</dbReference>
<dbReference type="AlphaFoldDB" id="A0A1B2HW12"/>
<sequence>MRDAQLTQPRVYLHTADLDASVRRVQELGGKADVQQVPEVGRIAHCSDDQGTLFSLYEPQG</sequence>
<evidence type="ECO:0000313" key="1">
    <source>
        <dbReference type="EMBL" id="ANZ41872.1"/>
    </source>
</evidence>
<name>A0A1B2HW12_9PSEU</name>
<proteinExistence type="predicted"/>
<dbReference type="OrthoDB" id="9793039at2"/>
<reference evidence="1 2" key="1">
    <citation type="submission" date="2016-07" db="EMBL/GenBank/DDBJ databases">
        <title>Complete genome sequence of the Lentzea guizhouensis DHS C013.</title>
        <authorList>
            <person name="Cao C."/>
        </authorList>
    </citation>
    <scope>NUCLEOTIDE SEQUENCE [LARGE SCALE GENOMIC DNA]</scope>
    <source>
        <strain evidence="1 2">DHS C013</strain>
    </source>
</reference>
<keyword evidence="2" id="KW-1185">Reference proteome</keyword>